<protein>
    <submittedName>
        <fullName evidence="1">Uncharacterized protein</fullName>
    </submittedName>
</protein>
<dbReference type="SUPFAM" id="SSF101898">
    <property type="entry name" value="NHL repeat"/>
    <property type="match status" value="1"/>
</dbReference>
<proteinExistence type="predicted"/>
<evidence type="ECO:0000313" key="2">
    <source>
        <dbReference type="Proteomes" id="UP001634394"/>
    </source>
</evidence>
<organism evidence="1 2">
    <name type="scientific">Sinanodonta woodiana</name>
    <name type="common">Chinese pond mussel</name>
    <name type="synonym">Anodonta woodiana</name>
    <dbReference type="NCBI Taxonomy" id="1069815"/>
    <lineage>
        <taxon>Eukaryota</taxon>
        <taxon>Metazoa</taxon>
        <taxon>Spiralia</taxon>
        <taxon>Lophotrochozoa</taxon>
        <taxon>Mollusca</taxon>
        <taxon>Bivalvia</taxon>
        <taxon>Autobranchia</taxon>
        <taxon>Heteroconchia</taxon>
        <taxon>Palaeoheterodonta</taxon>
        <taxon>Unionida</taxon>
        <taxon>Unionoidea</taxon>
        <taxon>Unionidae</taxon>
        <taxon>Unioninae</taxon>
        <taxon>Sinanodonta</taxon>
    </lineage>
</organism>
<sequence length="293" mass="31886">MIPLICIILSTAADISFGSYLRPRLILESSPTFDNGRKIGTVDSPELKEASGLAASRTHPNILYTHNDHGDRSRIFALDATTAHVRAVFEITNATSHDWEDIAVGPCHGNETCIYIADTGNAGHGARNIIYRVLEPDTIQNGSLPIDSQLHFTWNAQDCDTLMVDPSGEVYIISNVNGGKGLIAHVPSSGWDSGSTVHINSNTHLSISTSHPDPLGGDISPSGDEILVKTRESVLFWDMNGSKDYVSVLQTHPIRLSYISEHQGEAVAWQPDGRGYYTLGEGLHSPLYHYSLV</sequence>
<dbReference type="EMBL" id="JBJQND010000001">
    <property type="protein sequence ID" value="KAL3888504.1"/>
    <property type="molecule type" value="Genomic_DNA"/>
</dbReference>
<dbReference type="Proteomes" id="UP001634394">
    <property type="component" value="Unassembled WGS sequence"/>
</dbReference>
<name>A0ABD3XQJ6_SINWO</name>
<comment type="caution">
    <text evidence="1">The sequence shown here is derived from an EMBL/GenBank/DDBJ whole genome shotgun (WGS) entry which is preliminary data.</text>
</comment>
<gene>
    <name evidence="1" type="ORF">ACJMK2_000870</name>
</gene>
<accession>A0ABD3XQJ6</accession>
<keyword evidence="2" id="KW-1185">Reference proteome</keyword>
<evidence type="ECO:0000313" key="1">
    <source>
        <dbReference type="EMBL" id="KAL3888504.1"/>
    </source>
</evidence>
<reference evidence="1 2" key="1">
    <citation type="submission" date="2024-11" db="EMBL/GenBank/DDBJ databases">
        <title>Chromosome-level genome assembly of the freshwater bivalve Anodonta woodiana.</title>
        <authorList>
            <person name="Chen X."/>
        </authorList>
    </citation>
    <scope>NUCLEOTIDE SEQUENCE [LARGE SCALE GENOMIC DNA]</scope>
    <source>
        <strain evidence="1">MN2024</strain>
        <tissue evidence="1">Gills</tissue>
    </source>
</reference>
<dbReference type="AlphaFoldDB" id="A0ABD3XQJ6"/>